<reference evidence="1 2" key="1">
    <citation type="submission" date="2018-11" db="EMBL/GenBank/DDBJ databases">
        <authorList>
            <consortium name="Pathogen Informatics"/>
        </authorList>
    </citation>
    <scope>NUCLEOTIDE SEQUENCE [LARGE SCALE GENOMIC DNA]</scope>
</reference>
<dbReference type="Proteomes" id="UP000267096">
    <property type="component" value="Unassembled WGS sequence"/>
</dbReference>
<proteinExistence type="predicted"/>
<sequence length="47" mass="5615">MRRNSKSQFKMNTPKKLVHYHLLNYTTTIIQVSIILSKIQSCYFDSH</sequence>
<organism evidence="1 2">
    <name type="scientific">Anisakis simplex</name>
    <name type="common">Herring worm</name>
    <dbReference type="NCBI Taxonomy" id="6269"/>
    <lineage>
        <taxon>Eukaryota</taxon>
        <taxon>Metazoa</taxon>
        <taxon>Ecdysozoa</taxon>
        <taxon>Nematoda</taxon>
        <taxon>Chromadorea</taxon>
        <taxon>Rhabditida</taxon>
        <taxon>Spirurina</taxon>
        <taxon>Ascaridomorpha</taxon>
        <taxon>Ascaridoidea</taxon>
        <taxon>Anisakidae</taxon>
        <taxon>Anisakis</taxon>
        <taxon>Anisakis simplex complex</taxon>
    </lineage>
</organism>
<evidence type="ECO:0000313" key="1">
    <source>
        <dbReference type="EMBL" id="VDK25454.1"/>
    </source>
</evidence>
<evidence type="ECO:0000313" key="2">
    <source>
        <dbReference type="Proteomes" id="UP000267096"/>
    </source>
</evidence>
<dbReference type="AlphaFoldDB" id="A0A3P6PX68"/>
<gene>
    <name evidence="1" type="ORF">ASIM_LOCUS5398</name>
</gene>
<name>A0A3P6PX68_ANISI</name>
<keyword evidence="2" id="KW-1185">Reference proteome</keyword>
<accession>A0A3P6PX68</accession>
<dbReference type="EMBL" id="UYRR01010494">
    <property type="protein sequence ID" value="VDK25454.1"/>
    <property type="molecule type" value="Genomic_DNA"/>
</dbReference>
<protein>
    <submittedName>
        <fullName evidence="1">Uncharacterized protein</fullName>
    </submittedName>
</protein>